<name>A0ABR1VBI9_9PEZI</name>
<organism evidence="2 3">
    <name type="scientific">Apiospora saccharicola</name>
    <dbReference type="NCBI Taxonomy" id="335842"/>
    <lineage>
        <taxon>Eukaryota</taxon>
        <taxon>Fungi</taxon>
        <taxon>Dikarya</taxon>
        <taxon>Ascomycota</taxon>
        <taxon>Pezizomycotina</taxon>
        <taxon>Sordariomycetes</taxon>
        <taxon>Xylariomycetidae</taxon>
        <taxon>Amphisphaeriales</taxon>
        <taxon>Apiosporaceae</taxon>
        <taxon>Apiospora</taxon>
    </lineage>
</organism>
<evidence type="ECO:0000313" key="3">
    <source>
        <dbReference type="Proteomes" id="UP001446871"/>
    </source>
</evidence>
<sequence length="196" mass="21067">MKPSQTHSLSISLLVEGVHQQQCLADLTVPAAPPPDPESLKADPSITFCYRIFAIAVHLEIVGLDFIAIEALSRALAKLDGSILNAALALMVPKNKVKPASILSTSLSERVITEIEKIAKAAFDPPKPSYKALQKPVSDFVANTSCLFGTEPNLSATFQADPRLWAKHARMITRKEPARGATQEGIPKTSEGDEAV</sequence>
<comment type="caution">
    <text evidence="2">The sequence shown here is derived from an EMBL/GenBank/DDBJ whole genome shotgun (WGS) entry which is preliminary data.</text>
</comment>
<keyword evidence="3" id="KW-1185">Reference proteome</keyword>
<dbReference type="Proteomes" id="UP001446871">
    <property type="component" value="Unassembled WGS sequence"/>
</dbReference>
<feature type="region of interest" description="Disordered" evidence="1">
    <location>
        <begin position="174"/>
        <end position="196"/>
    </location>
</feature>
<dbReference type="EMBL" id="JAQQWM010000004">
    <property type="protein sequence ID" value="KAK8067701.1"/>
    <property type="molecule type" value="Genomic_DNA"/>
</dbReference>
<evidence type="ECO:0000313" key="2">
    <source>
        <dbReference type="EMBL" id="KAK8067701.1"/>
    </source>
</evidence>
<protein>
    <submittedName>
        <fullName evidence="2">Uncharacterized protein</fullName>
    </submittedName>
</protein>
<proteinExistence type="predicted"/>
<gene>
    <name evidence="2" type="ORF">PG996_006813</name>
</gene>
<evidence type="ECO:0000256" key="1">
    <source>
        <dbReference type="SAM" id="MobiDB-lite"/>
    </source>
</evidence>
<accession>A0ABR1VBI9</accession>
<reference evidence="2 3" key="1">
    <citation type="submission" date="2023-01" db="EMBL/GenBank/DDBJ databases">
        <title>Analysis of 21 Apiospora genomes using comparative genomics revels a genus with tremendous synthesis potential of carbohydrate active enzymes and secondary metabolites.</title>
        <authorList>
            <person name="Sorensen T."/>
        </authorList>
    </citation>
    <scope>NUCLEOTIDE SEQUENCE [LARGE SCALE GENOMIC DNA]</scope>
    <source>
        <strain evidence="2 3">CBS 83171</strain>
    </source>
</reference>